<feature type="domain" description="AAA+ ATPase" evidence="1">
    <location>
        <begin position="11"/>
        <end position="188"/>
    </location>
</feature>
<organism evidence="2 3">
    <name type="scientific">Schumannella soli</name>
    <dbReference type="NCBI Taxonomy" id="2590779"/>
    <lineage>
        <taxon>Bacteria</taxon>
        <taxon>Bacillati</taxon>
        <taxon>Actinomycetota</taxon>
        <taxon>Actinomycetes</taxon>
        <taxon>Micrococcales</taxon>
        <taxon>Microbacteriaceae</taxon>
        <taxon>Schumannella</taxon>
    </lineage>
</organism>
<dbReference type="AlphaFoldDB" id="A0A506XTF1"/>
<dbReference type="Gene3D" id="3.40.50.300">
    <property type="entry name" value="P-loop containing nucleotide triphosphate hydrolases"/>
    <property type="match status" value="1"/>
</dbReference>
<keyword evidence="3" id="KW-1185">Reference proteome</keyword>
<dbReference type="OrthoDB" id="3199600at2"/>
<accession>A0A506XTF1</accession>
<dbReference type="SUPFAM" id="SSF52540">
    <property type="entry name" value="P-loop containing nucleoside triphosphate hydrolases"/>
    <property type="match status" value="1"/>
</dbReference>
<evidence type="ECO:0000313" key="3">
    <source>
        <dbReference type="Proteomes" id="UP000316252"/>
    </source>
</evidence>
<evidence type="ECO:0000313" key="2">
    <source>
        <dbReference type="EMBL" id="TPW76094.1"/>
    </source>
</evidence>
<dbReference type="SMART" id="SM00382">
    <property type="entry name" value="AAA"/>
    <property type="match status" value="1"/>
</dbReference>
<name>A0A506XTF1_9MICO</name>
<sequence>MLSADQPLPHRPRRVLVCGVAGSGKTTLAARLGGILDLPHTDIDSLHWGPAWTPRPQFSDDVDALIAGERWVTEWSYRLVRERLLDRADLLVWIDHPFRVTFQRAARRTVRRRLRREVLWAGNVEPPLHTFFTRPDDNILRWTIATRDKYRQRVPRIAAERPDLTIVRLGSPAEAARFAHRLITHPPR</sequence>
<dbReference type="Proteomes" id="UP000316252">
    <property type="component" value="Unassembled WGS sequence"/>
</dbReference>
<dbReference type="InterPro" id="IPR027417">
    <property type="entry name" value="P-loop_NTPase"/>
</dbReference>
<dbReference type="PANTHER" id="PTHR37816:SF1">
    <property type="entry name" value="TOXIN"/>
    <property type="match status" value="1"/>
</dbReference>
<dbReference type="RefSeq" id="WP_141163451.1">
    <property type="nucleotide sequence ID" value="NZ_VHQG01000002.1"/>
</dbReference>
<comment type="caution">
    <text evidence="2">The sequence shown here is derived from an EMBL/GenBank/DDBJ whole genome shotgun (WGS) entry which is preliminary data.</text>
</comment>
<dbReference type="InterPro" id="IPR003593">
    <property type="entry name" value="AAA+_ATPase"/>
</dbReference>
<gene>
    <name evidence="2" type="ORF">FJ657_09755</name>
</gene>
<dbReference type="PANTHER" id="PTHR37816">
    <property type="entry name" value="YALI0E33011P"/>
    <property type="match status" value="1"/>
</dbReference>
<dbReference type="EMBL" id="VHQG01000002">
    <property type="protein sequence ID" value="TPW76094.1"/>
    <property type="molecule type" value="Genomic_DNA"/>
</dbReference>
<dbReference type="InterPro" id="IPR052922">
    <property type="entry name" value="Cytidylate_Kinase-2"/>
</dbReference>
<reference evidence="2 3" key="1">
    <citation type="submission" date="2019-06" db="EMBL/GenBank/DDBJ databases">
        <authorList>
            <person name="Li F."/>
        </authorList>
    </citation>
    <scope>NUCLEOTIDE SEQUENCE [LARGE SCALE GENOMIC DNA]</scope>
    <source>
        <strain evidence="2 3">10F1D-1</strain>
    </source>
</reference>
<proteinExistence type="predicted"/>
<evidence type="ECO:0000259" key="1">
    <source>
        <dbReference type="SMART" id="SM00382"/>
    </source>
</evidence>
<protein>
    <submittedName>
        <fullName evidence="2">AAA family ATPase</fullName>
    </submittedName>
</protein>